<feature type="compositionally biased region" description="Low complexity" evidence="1">
    <location>
        <begin position="10"/>
        <end position="21"/>
    </location>
</feature>
<evidence type="ECO:0000313" key="3">
    <source>
        <dbReference type="Proteomes" id="UP000297703"/>
    </source>
</evidence>
<organism evidence="2 3">
    <name type="scientific">Platysternon megacephalum</name>
    <name type="common">big-headed turtle</name>
    <dbReference type="NCBI Taxonomy" id="55544"/>
    <lineage>
        <taxon>Eukaryota</taxon>
        <taxon>Metazoa</taxon>
        <taxon>Chordata</taxon>
        <taxon>Craniata</taxon>
        <taxon>Vertebrata</taxon>
        <taxon>Euteleostomi</taxon>
        <taxon>Archelosauria</taxon>
        <taxon>Testudinata</taxon>
        <taxon>Testudines</taxon>
        <taxon>Cryptodira</taxon>
        <taxon>Durocryptodira</taxon>
        <taxon>Testudinoidea</taxon>
        <taxon>Platysternidae</taxon>
        <taxon>Platysternon</taxon>
    </lineage>
</organism>
<reference evidence="2 3" key="1">
    <citation type="submission" date="2019-04" db="EMBL/GenBank/DDBJ databases">
        <title>Draft genome of the big-headed turtle Platysternon megacephalum.</title>
        <authorList>
            <person name="Gong S."/>
        </authorList>
    </citation>
    <scope>NUCLEOTIDE SEQUENCE [LARGE SCALE GENOMIC DNA]</scope>
    <source>
        <strain evidence="2">DO16091913</strain>
        <tissue evidence="2">Muscle</tissue>
    </source>
</reference>
<dbReference type="Proteomes" id="UP000297703">
    <property type="component" value="Unassembled WGS sequence"/>
</dbReference>
<protein>
    <submittedName>
        <fullName evidence="2">Cubilin</fullName>
    </submittedName>
</protein>
<name>A0A4D9DJ91_9SAUR</name>
<feature type="region of interest" description="Disordered" evidence="1">
    <location>
        <begin position="1"/>
        <end position="62"/>
    </location>
</feature>
<dbReference type="AlphaFoldDB" id="A0A4D9DJ91"/>
<sequence>MRPAAGRPQGGSSNSNSSSAALGTRHPPLLPITASRPPRAMGPTQHHRDRDTLSKPVSPTASRATAVMASLQTPQHMDKTVTVLPMARIKALATALSQHPQLTEQLDTAAARPLRPLMGNPHPILATPSHRQPARQQEVMEAAPKAQAMASPQVEAMASNPAIAANHRVPMDSSLLTTLHKATGSRASTAAVAAAEEAAAAGVAVDPAATARTSHP</sequence>
<accession>A0A4D9DJ91</accession>
<evidence type="ECO:0000256" key="1">
    <source>
        <dbReference type="SAM" id="MobiDB-lite"/>
    </source>
</evidence>
<proteinExistence type="predicted"/>
<reference evidence="2 3" key="2">
    <citation type="submission" date="2019-04" db="EMBL/GenBank/DDBJ databases">
        <title>The genome sequence of big-headed turtle.</title>
        <authorList>
            <person name="Gong S."/>
        </authorList>
    </citation>
    <scope>NUCLEOTIDE SEQUENCE [LARGE SCALE GENOMIC DNA]</scope>
    <source>
        <strain evidence="2">DO16091913</strain>
        <tissue evidence="2">Muscle</tissue>
    </source>
</reference>
<gene>
    <name evidence="2" type="ORF">DR999_PMT21222</name>
</gene>
<comment type="caution">
    <text evidence="2">The sequence shown here is derived from an EMBL/GenBank/DDBJ whole genome shotgun (WGS) entry which is preliminary data.</text>
</comment>
<evidence type="ECO:0000313" key="2">
    <source>
        <dbReference type="EMBL" id="TFJ96978.1"/>
    </source>
</evidence>
<keyword evidence="3" id="KW-1185">Reference proteome</keyword>
<dbReference type="EMBL" id="QXTE01000549">
    <property type="protein sequence ID" value="TFJ96978.1"/>
    <property type="molecule type" value="Genomic_DNA"/>
</dbReference>